<feature type="transmembrane region" description="Helical" evidence="6">
    <location>
        <begin position="547"/>
        <end position="565"/>
    </location>
</feature>
<dbReference type="Gene3D" id="1.20.1510.10">
    <property type="entry name" value="Cation efflux protein transmembrane domain"/>
    <property type="match status" value="1"/>
</dbReference>
<dbReference type="GeneID" id="91088969"/>
<sequence>MPNSIPSPASSTSTTFTTLPTPGCISAQPSPATSLPVDMFNRQQLSNDDVFSPLMEPKMVASKLPFGGSSDMDEQEMSQHSIPSISVEDVIEDFEAEPFGDKALFNTRRGSSTHVPPPIFLGNTPISPAGTNTHTVSDRSHNATKGPNTAGAALPGAFSQTFVEKGCEEDGDELPELASSPRRLNSNTNGGPSSPSWQSFDSPPSPYSPAFGKNKRNSLEIPSPLIKSRFEPTPTHGIHSRNLSLYFPQPGQLPKKDNDNNALVPSPEMDILIPSTVSMAGEKQAFGGTSNWSFGQPNDGSETKLLTPEVKRSKRRGHHHKHSLSHNFFSFLDPTQTNPTLSQPPQVSEVQFKADNTPAPVPLPRFPATDTSTPSLVPLPAASLKLDLYGKLLSGLSLLELVLGAGLWIEGQLSGWKCLAGVGYLVVFDALGLGVAVIARKEGGGWLSIRRPFGSSRYISLLYFVQSIFLAFAAVYIAKESLEQVILGSGAHRESFGGHGHETGTHSHHSHMSDEDTKARGFPHLLLGLAGLSGAVSGAIFRNHETLVNAVGSIFLAPSYLGLPFVRRWPGLMSNPFTLTVVGGCLGILISANIVPYSSLHTLDSLISLLLTLFTSALAYPPTVFFAHILLQTAPPALTPQMTKLKSAFKDIKSDRRVVGLGLFRCWSVGAGKGGWDLHIPAEALNKGESSTRNLSPMPSTEFYFQSSEFSAPHTASLSSVSSLKNEPSVPLVITLAVHVDPDVSDYDMLEVTKLAWNKLQHVVSEGEGEVSIQVKRGWEGIEET</sequence>
<reference evidence="7" key="3">
    <citation type="submission" date="2024-01" db="EMBL/GenBank/DDBJ databases">
        <authorList>
            <person name="Coelho M.A."/>
            <person name="David-Palma M."/>
            <person name="Shea T."/>
            <person name="Sun S."/>
            <person name="Cuomo C.A."/>
            <person name="Heitman J."/>
        </authorList>
    </citation>
    <scope>NUCLEOTIDE SEQUENCE</scope>
    <source>
        <strain evidence="7">CBS 7841</strain>
    </source>
</reference>
<name>A0AAJ8JW66_9TREE</name>
<dbReference type="InterPro" id="IPR027469">
    <property type="entry name" value="Cation_efflux_TMD_sf"/>
</dbReference>
<dbReference type="Proteomes" id="UP000094043">
    <property type="component" value="Chromosome 6"/>
</dbReference>
<feature type="region of interest" description="Disordered" evidence="5">
    <location>
        <begin position="166"/>
        <end position="259"/>
    </location>
</feature>
<keyword evidence="8" id="KW-1185">Reference proteome</keyword>
<feature type="transmembrane region" description="Helical" evidence="6">
    <location>
        <begin position="522"/>
        <end position="541"/>
    </location>
</feature>
<comment type="subcellular location">
    <subcellularLocation>
        <location evidence="1">Membrane</location>
        <topology evidence="1">Multi-pass membrane protein</topology>
    </subcellularLocation>
</comment>
<dbReference type="AlphaFoldDB" id="A0AAJ8JW66"/>
<dbReference type="KEGG" id="cdep:91088969"/>
<dbReference type="RefSeq" id="XP_066070234.1">
    <property type="nucleotide sequence ID" value="XM_066214137.1"/>
</dbReference>
<keyword evidence="2 6" id="KW-0812">Transmembrane</keyword>
<dbReference type="GO" id="GO:0016020">
    <property type="term" value="C:membrane"/>
    <property type="evidence" value="ECO:0007669"/>
    <property type="project" value="UniProtKB-SubCell"/>
</dbReference>
<organism evidence="7 8">
    <name type="scientific">Cryptococcus depauperatus CBS 7841</name>
    <dbReference type="NCBI Taxonomy" id="1295531"/>
    <lineage>
        <taxon>Eukaryota</taxon>
        <taxon>Fungi</taxon>
        <taxon>Dikarya</taxon>
        <taxon>Basidiomycota</taxon>
        <taxon>Agaricomycotina</taxon>
        <taxon>Tremellomycetes</taxon>
        <taxon>Tremellales</taxon>
        <taxon>Cryptococcaceae</taxon>
        <taxon>Cryptococcus</taxon>
    </lineage>
</organism>
<feature type="region of interest" description="Disordered" evidence="5">
    <location>
        <begin position="1"/>
        <end position="30"/>
    </location>
</feature>
<evidence type="ECO:0000256" key="1">
    <source>
        <dbReference type="ARBA" id="ARBA00004141"/>
    </source>
</evidence>
<feature type="transmembrane region" description="Helical" evidence="6">
    <location>
        <begin position="459"/>
        <end position="478"/>
    </location>
</feature>
<feature type="transmembrane region" description="Helical" evidence="6">
    <location>
        <begin position="577"/>
        <end position="595"/>
    </location>
</feature>
<evidence type="ECO:0000313" key="8">
    <source>
        <dbReference type="Proteomes" id="UP000094043"/>
    </source>
</evidence>
<feature type="transmembrane region" description="Helical" evidence="6">
    <location>
        <begin position="607"/>
        <end position="631"/>
    </location>
</feature>
<accession>A0AAJ8JW66</accession>
<evidence type="ECO:0000256" key="5">
    <source>
        <dbReference type="SAM" id="MobiDB-lite"/>
    </source>
</evidence>
<feature type="compositionally biased region" description="Low complexity" evidence="5">
    <location>
        <begin position="1"/>
        <end position="22"/>
    </location>
</feature>
<gene>
    <name evidence="7" type="ORF">L203_104759</name>
</gene>
<feature type="compositionally biased region" description="Polar residues" evidence="5">
    <location>
        <begin position="124"/>
        <end position="135"/>
    </location>
</feature>
<evidence type="ECO:0000256" key="6">
    <source>
        <dbReference type="SAM" id="Phobius"/>
    </source>
</evidence>
<reference evidence="7" key="1">
    <citation type="submission" date="2016-06" db="EMBL/GenBank/DDBJ databases">
        <authorList>
            <person name="Cuomo C."/>
            <person name="Litvintseva A."/>
            <person name="Heitman J."/>
            <person name="Chen Y."/>
            <person name="Sun S."/>
            <person name="Springer D."/>
            <person name="Dromer F."/>
            <person name="Young S."/>
            <person name="Zeng Q."/>
            <person name="Chapman S."/>
            <person name="Gujja S."/>
            <person name="Saif S."/>
            <person name="Birren B."/>
        </authorList>
    </citation>
    <scope>NUCLEOTIDE SEQUENCE</scope>
    <source>
        <strain evidence="7">CBS 7841</strain>
    </source>
</reference>
<keyword evidence="4 6" id="KW-0472">Membrane</keyword>
<feature type="compositionally biased region" description="Low complexity" evidence="5">
    <location>
        <begin position="185"/>
        <end position="196"/>
    </location>
</feature>
<evidence type="ECO:0000256" key="3">
    <source>
        <dbReference type="ARBA" id="ARBA00022989"/>
    </source>
</evidence>
<feature type="transmembrane region" description="Helical" evidence="6">
    <location>
        <begin position="421"/>
        <end position="439"/>
    </location>
</feature>
<dbReference type="EMBL" id="CP143789">
    <property type="protein sequence ID" value="WVN89534.1"/>
    <property type="molecule type" value="Genomic_DNA"/>
</dbReference>
<feature type="region of interest" description="Disordered" evidence="5">
    <location>
        <begin position="118"/>
        <end position="154"/>
    </location>
</feature>
<evidence type="ECO:0000256" key="2">
    <source>
        <dbReference type="ARBA" id="ARBA00022692"/>
    </source>
</evidence>
<keyword evidence="3 6" id="KW-1133">Transmembrane helix</keyword>
<reference evidence="7" key="2">
    <citation type="journal article" date="2022" name="Elife">
        <title>Obligate sexual reproduction of a homothallic fungus closely related to the Cryptococcus pathogenic species complex.</title>
        <authorList>
            <person name="Passer A.R."/>
            <person name="Clancey S.A."/>
            <person name="Shea T."/>
            <person name="David-Palma M."/>
            <person name="Averette A.F."/>
            <person name="Boekhout T."/>
            <person name="Porcel B.M."/>
            <person name="Nowrousian M."/>
            <person name="Cuomo C.A."/>
            <person name="Sun S."/>
            <person name="Heitman J."/>
            <person name="Coelho M.A."/>
        </authorList>
    </citation>
    <scope>NUCLEOTIDE SEQUENCE</scope>
    <source>
        <strain evidence="7">CBS 7841</strain>
    </source>
</reference>
<protein>
    <submittedName>
        <fullName evidence="7">Uncharacterized protein</fullName>
    </submittedName>
</protein>
<evidence type="ECO:0000313" key="7">
    <source>
        <dbReference type="EMBL" id="WVN89534.1"/>
    </source>
</evidence>
<proteinExistence type="predicted"/>
<evidence type="ECO:0000256" key="4">
    <source>
        <dbReference type="ARBA" id="ARBA00023136"/>
    </source>
</evidence>